<accession>A0A2H3J8W1</accession>
<reference evidence="1 2" key="1">
    <citation type="journal article" date="2012" name="Science">
        <title>The Paleozoic origin of enzymatic lignin decomposition reconstructed from 31 fungal genomes.</title>
        <authorList>
            <person name="Floudas D."/>
            <person name="Binder M."/>
            <person name="Riley R."/>
            <person name="Barry K."/>
            <person name="Blanchette R.A."/>
            <person name="Henrissat B."/>
            <person name="Martinez A.T."/>
            <person name="Otillar R."/>
            <person name="Spatafora J.W."/>
            <person name="Yadav J.S."/>
            <person name="Aerts A."/>
            <person name="Benoit I."/>
            <person name="Boyd A."/>
            <person name="Carlson A."/>
            <person name="Copeland A."/>
            <person name="Coutinho P.M."/>
            <person name="de Vries R.P."/>
            <person name="Ferreira P."/>
            <person name="Findley K."/>
            <person name="Foster B."/>
            <person name="Gaskell J."/>
            <person name="Glotzer D."/>
            <person name="Gorecki P."/>
            <person name="Heitman J."/>
            <person name="Hesse C."/>
            <person name="Hori C."/>
            <person name="Igarashi K."/>
            <person name="Jurgens J.A."/>
            <person name="Kallen N."/>
            <person name="Kersten P."/>
            <person name="Kohler A."/>
            <person name="Kuees U."/>
            <person name="Kumar T.K.A."/>
            <person name="Kuo A."/>
            <person name="LaButti K."/>
            <person name="Larrondo L.F."/>
            <person name="Lindquist E."/>
            <person name="Ling A."/>
            <person name="Lombard V."/>
            <person name="Lucas S."/>
            <person name="Lundell T."/>
            <person name="Martin R."/>
            <person name="McLaughlin D.J."/>
            <person name="Morgenstern I."/>
            <person name="Morin E."/>
            <person name="Murat C."/>
            <person name="Nagy L.G."/>
            <person name="Nolan M."/>
            <person name="Ohm R.A."/>
            <person name="Patyshakuliyeva A."/>
            <person name="Rokas A."/>
            <person name="Ruiz-Duenas F.J."/>
            <person name="Sabat G."/>
            <person name="Salamov A."/>
            <person name="Samejima M."/>
            <person name="Schmutz J."/>
            <person name="Slot J.C."/>
            <person name="St John F."/>
            <person name="Stenlid J."/>
            <person name="Sun H."/>
            <person name="Sun S."/>
            <person name="Syed K."/>
            <person name="Tsang A."/>
            <person name="Wiebenga A."/>
            <person name="Young D."/>
            <person name="Pisabarro A."/>
            <person name="Eastwood D.C."/>
            <person name="Martin F."/>
            <person name="Cullen D."/>
            <person name="Grigoriev I.V."/>
            <person name="Hibbett D.S."/>
        </authorList>
    </citation>
    <scope>NUCLEOTIDE SEQUENCE [LARGE SCALE GENOMIC DNA]</scope>
    <source>
        <strain evidence="1 2">MD-104</strain>
    </source>
</reference>
<name>A0A2H3J8W1_WOLCO</name>
<proteinExistence type="predicted"/>
<dbReference type="Proteomes" id="UP000218811">
    <property type="component" value="Unassembled WGS sequence"/>
</dbReference>
<evidence type="ECO:0000313" key="2">
    <source>
        <dbReference type="Proteomes" id="UP000218811"/>
    </source>
</evidence>
<dbReference type="AlphaFoldDB" id="A0A2H3J8W1"/>
<keyword evidence="2" id="KW-1185">Reference proteome</keyword>
<organism evidence="1 2">
    <name type="scientific">Wolfiporia cocos (strain MD-104)</name>
    <name type="common">Brown rot fungus</name>
    <dbReference type="NCBI Taxonomy" id="742152"/>
    <lineage>
        <taxon>Eukaryota</taxon>
        <taxon>Fungi</taxon>
        <taxon>Dikarya</taxon>
        <taxon>Basidiomycota</taxon>
        <taxon>Agaricomycotina</taxon>
        <taxon>Agaricomycetes</taxon>
        <taxon>Polyporales</taxon>
        <taxon>Phaeolaceae</taxon>
        <taxon>Wolfiporia</taxon>
    </lineage>
</organism>
<dbReference type="EMBL" id="KB467942">
    <property type="protein sequence ID" value="PCH38650.1"/>
    <property type="molecule type" value="Genomic_DNA"/>
</dbReference>
<sequence length="124" mass="13852">MAEYDIADSHRGMAESLCDIRPVAISTYSALAHAIGERYITIRHNEAINPEGEDREQVPLTPYSYKTRVDKAKERTFHLNDGQGVRVDHGAQEDYGKLNGALAPCRGVNERTRATDILMISSTY</sequence>
<evidence type="ECO:0000313" key="1">
    <source>
        <dbReference type="EMBL" id="PCH38650.1"/>
    </source>
</evidence>
<protein>
    <submittedName>
        <fullName evidence="1">Uncharacterized protein</fullName>
    </submittedName>
</protein>
<gene>
    <name evidence="1" type="ORF">WOLCODRAFT_142671</name>
</gene>